<accession>A0A4R7B2E2</accession>
<dbReference type="AlphaFoldDB" id="A0A4R7B2E2"/>
<comment type="cofactor">
    <cofactor evidence="1">
        <name>Zn(2+)</name>
        <dbReference type="ChEBI" id="CHEBI:29105"/>
    </cofactor>
</comment>
<dbReference type="GO" id="GO:0006508">
    <property type="term" value="P:proteolysis"/>
    <property type="evidence" value="ECO:0007669"/>
    <property type="project" value="InterPro"/>
</dbReference>
<comment type="caution">
    <text evidence="3">Lacks conserved residue(s) required for the propagation of feature annotation.</text>
</comment>
<dbReference type="PANTHER" id="PTHR11705:SF145">
    <property type="entry name" value="PEPTIDASE M14 CARBOXYPEPTIDASE A DOMAIN-CONTAINING PROTEIN"/>
    <property type="match status" value="1"/>
</dbReference>
<dbReference type="Gene3D" id="3.40.630.10">
    <property type="entry name" value="Zn peptidases"/>
    <property type="match status" value="1"/>
</dbReference>
<feature type="signal peptide" evidence="4">
    <location>
        <begin position="1"/>
        <end position="24"/>
    </location>
</feature>
<dbReference type="RefSeq" id="WP_166642255.1">
    <property type="nucleotide sequence ID" value="NZ_SNZP01000009.1"/>
</dbReference>
<dbReference type="SUPFAM" id="SSF53187">
    <property type="entry name" value="Zn-dependent exopeptidases"/>
    <property type="match status" value="1"/>
</dbReference>
<proteinExistence type="inferred from homology"/>
<reference evidence="6 7" key="1">
    <citation type="submission" date="2019-03" db="EMBL/GenBank/DDBJ databases">
        <title>Genomic Encyclopedia of Type Strains, Phase III (KMG-III): the genomes of soil and plant-associated and newly described type strains.</title>
        <authorList>
            <person name="Whitman W."/>
        </authorList>
    </citation>
    <scope>NUCLEOTIDE SEQUENCE [LARGE SCALE GENOMIC DNA]</scope>
    <source>
        <strain evidence="6 7">CECT 8976</strain>
    </source>
</reference>
<evidence type="ECO:0000256" key="3">
    <source>
        <dbReference type="PROSITE-ProRule" id="PRU01379"/>
    </source>
</evidence>
<name>A0A4R7B2E2_9NEIS</name>
<comment type="caution">
    <text evidence="6">The sequence shown here is derived from an EMBL/GenBank/DDBJ whole genome shotgun (WGS) entry which is preliminary data.</text>
</comment>
<keyword evidence="7" id="KW-1185">Reference proteome</keyword>
<dbReference type="Pfam" id="PF00246">
    <property type="entry name" value="Peptidase_M14"/>
    <property type="match status" value="1"/>
</dbReference>
<feature type="chain" id="PRO_5020608330" evidence="4">
    <location>
        <begin position="25"/>
        <end position="633"/>
    </location>
</feature>
<dbReference type="CDD" id="cd06241">
    <property type="entry name" value="M14-like"/>
    <property type="match status" value="1"/>
</dbReference>
<dbReference type="GO" id="GO:0004181">
    <property type="term" value="F:metallocarboxypeptidase activity"/>
    <property type="evidence" value="ECO:0007669"/>
    <property type="project" value="InterPro"/>
</dbReference>
<evidence type="ECO:0000259" key="5">
    <source>
        <dbReference type="PROSITE" id="PS52035"/>
    </source>
</evidence>
<evidence type="ECO:0000256" key="2">
    <source>
        <dbReference type="ARBA" id="ARBA00005988"/>
    </source>
</evidence>
<dbReference type="InterPro" id="IPR000834">
    <property type="entry name" value="Peptidase_M14"/>
</dbReference>
<dbReference type="EMBL" id="SNZP01000009">
    <property type="protein sequence ID" value="TDR77912.1"/>
    <property type="molecule type" value="Genomic_DNA"/>
</dbReference>
<dbReference type="SMART" id="SM00631">
    <property type="entry name" value="Zn_pept"/>
    <property type="match status" value="1"/>
</dbReference>
<dbReference type="PROSITE" id="PS52035">
    <property type="entry name" value="PEPTIDASE_M14"/>
    <property type="match status" value="1"/>
</dbReference>
<evidence type="ECO:0000256" key="4">
    <source>
        <dbReference type="SAM" id="SignalP"/>
    </source>
</evidence>
<dbReference type="PANTHER" id="PTHR11705">
    <property type="entry name" value="PROTEASE FAMILY M14 CARBOXYPEPTIDASE A,B"/>
    <property type="match status" value="1"/>
</dbReference>
<keyword evidence="4" id="KW-0732">Signal</keyword>
<dbReference type="GO" id="GO:0008270">
    <property type="term" value="F:zinc ion binding"/>
    <property type="evidence" value="ECO:0007669"/>
    <property type="project" value="InterPro"/>
</dbReference>
<evidence type="ECO:0000313" key="7">
    <source>
        <dbReference type="Proteomes" id="UP000295611"/>
    </source>
</evidence>
<organism evidence="6 7">
    <name type="scientific">Paludibacterium purpuratum</name>
    <dbReference type="NCBI Taxonomy" id="1144873"/>
    <lineage>
        <taxon>Bacteria</taxon>
        <taxon>Pseudomonadati</taxon>
        <taxon>Pseudomonadota</taxon>
        <taxon>Betaproteobacteria</taxon>
        <taxon>Neisseriales</taxon>
        <taxon>Chromobacteriaceae</taxon>
        <taxon>Paludibacterium</taxon>
    </lineage>
</organism>
<protein>
    <submittedName>
        <fullName evidence="6">Murein tripeptide amidase MpaA</fullName>
    </submittedName>
</protein>
<evidence type="ECO:0000313" key="6">
    <source>
        <dbReference type="EMBL" id="TDR77912.1"/>
    </source>
</evidence>
<evidence type="ECO:0000256" key="1">
    <source>
        <dbReference type="ARBA" id="ARBA00001947"/>
    </source>
</evidence>
<comment type="similarity">
    <text evidence="2 3">Belongs to the peptidase M14 family.</text>
</comment>
<sequence>MKKLPLCMQLTMLASLLASLPAFAVPTAPDYVDDNAYLAAARKHILPPDIPWSGKSEQFIAAKTDPFVSPIEASDFQHTPTYTETLDYLNKLQAAKPGLIKVASYGETTDAGTPFTMVIVSKSSDKSAAGLKASGKPTIYVEAEIHPGEANGKDAGLMMIRDMTVGGSQSALLDKINLIFVPVVNIDGDLRNGKYGRINQNGPNNTGWRVNSRNLNLNRDFTKLDSPEIRNVARILGEYDPDFFIDTHSTDGVIYQYDVTYCGNGMGWAKNGSMWMDKVMTPRVFAELKDYGHQPNVCISMNDNEDITQGYYPYYSDYARFSNQYADIRGIPGILVELHALKPYRQQVLANYTLYKSIFEAVGDNKDSLRDAIDKDRAVRDDKVTLTWKMPDGKAPLVDFKGVKFTKELSPITGDKIVHWTNQPMDYKIPYTAQTEPDLVVPRPKAYVVPAQWHEVIDRLKVHGIQMTTLNAPATYDVTVYRLEDVKLGTPFEPDRESADKIPGYEGRLLITGKPVAEHRKVTYPAGSVVIDPNQRLGVLAMDLLEPASPDSFLSWGFFNANLTSAEAPEAYVMEPMARAMLAESPALRQAFAEKLKKDKAFAKDRNARLNWFYNQTPFADSNRYMYPVGKVE</sequence>
<dbReference type="GO" id="GO:0005615">
    <property type="term" value="C:extracellular space"/>
    <property type="evidence" value="ECO:0007669"/>
    <property type="project" value="TreeGrafter"/>
</dbReference>
<gene>
    <name evidence="6" type="ORF">DFP86_109159</name>
</gene>
<dbReference type="Proteomes" id="UP000295611">
    <property type="component" value="Unassembled WGS sequence"/>
</dbReference>
<feature type="domain" description="Peptidase M14" evidence="5">
    <location>
        <begin position="78"/>
        <end position="376"/>
    </location>
</feature>